<name>A0A386RDV1_LACHE</name>
<evidence type="ECO:0000313" key="2">
    <source>
        <dbReference type="Proteomes" id="UP000267794"/>
    </source>
</evidence>
<organism evidence="1 2">
    <name type="scientific">Lactobacillus helveticus</name>
    <name type="common">Lactobacillus suntoryeus</name>
    <dbReference type="NCBI Taxonomy" id="1587"/>
    <lineage>
        <taxon>Bacteria</taxon>
        <taxon>Bacillati</taxon>
        <taxon>Bacillota</taxon>
        <taxon>Bacilli</taxon>
        <taxon>Lactobacillales</taxon>
        <taxon>Lactobacillaceae</taxon>
        <taxon>Lactobacillus</taxon>
    </lineage>
</organism>
<gene>
    <name evidence="1" type="ORF">BC335_0930</name>
</gene>
<protein>
    <submittedName>
        <fullName evidence="1">Uncharacterized protein</fullName>
    </submittedName>
</protein>
<proteinExistence type="predicted"/>
<dbReference type="EMBL" id="CP017982">
    <property type="protein sequence ID" value="AYE61418.1"/>
    <property type="molecule type" value="Genomic_DNA"/>
</dbReference>
<accession>A0A386RDV1</accession>
<dbReference type="RefSeq" id="WP_162922100.1">
    <property type="nucleotide sequence ID" value="NZ_CP017982.1"/>
</dbReference>
<evidence type="ECO:0000313" key="1">
    <source>
        <dbReference type="EMBL" id="AYE61418.1"/>
    </source>
</evidence>
<sequence>MTKAVIFIYTRSFNEPGVDSIDRYEVDDYQINDSVVEAKYCGEKWIFPLTSIMGMRS</sequence>
<dbReference type="Proteomes" id="UP000267794">
    <property type="component" value="Chromosome"/>
</dbReference>
<reference evidence="1 2" key="1">
    <citation type="submission" date="2016-10" db="EMBL/GenBank/DDBJ databases">
        <title>Complete genomic sequencing of Lactobacillus helveticus LH99 and comparative genome analysis.</title>
        <authorList>
            <person name="Li N."/>
            <person name="You C."/>
            <person name="Liu Z."/>
        </authorList>
    </citation>
    <scope>NUCLEOTIDE SEQUENCE [LARGE SCALE GENOMIC DNA]</scope>
    <source>
        <strain evidence="1 2">LH99</strain>
    </source>
</reference>
<dbReference type="AlphaFoldDB" id="A0A386RDV1"/>